<dbReference type="InParanoid" id="A0A2T3A2D5"/>
<dbReference type="EMBL" id="KZ678498">
    <property type="protein sequence ID" value="PSR81613.1"/>
    <property type="molecule type" value="Genomic_DNA"/>
</dbReference>
<sequence>MRISTFFMLPLAVAVSAQVSLPFRPPCHAMPPTAQPTNLDLFWGGLARRATSRTRLTRSGRRRPWPRRSDGFPPTQSQRLGVGNGSCSCSSNQDEGRRRGRGHGGEWGQQDDGSGRCGGPSYGGRCGSCGQWHHGYHQRSEPAQGGCCWRFVDCGGGIGGVCVI</sequence>
<feature type="signal peptide" evidence="2">
    <location>
        <begin position="1"/>
        <end position="29"/>
    </location>
</feature>
<feature type="chain" id="PRO_5015425158" evidence="2">
    <location>
        <begin position="30"/>
        <end position="164"/>
    </location>
</feature>
<keyword evidence="4" id="KW-1185">Reference proteome</keyword>
<evidence type="ECO:0000256" key="2">
    <source>
        <dbReference type="SAM" id="SignalP"/>
    </source>
</evidence>
<organism evidence="3 4">
    <name type="scientific">Coniella lustricola</name>
    <dbReference type="NCBI Taxonomy" id="2025994"/>
    <lineage>
        <taxon>Eukaryota</taxon>
        <taxon>Fungi</taxon>
        <taxon>Dikarya</taxon>
        <taxon>Ascomycota</taxon>
        <taxon>Pezizomycotina</taxon>
        <taxon>Sordariomycetes</taxon>
        <taxon>Sordariomycetidae</taxon>
        <taxon>Diaporthales</taxon>
        <taxon>Schizoparmaceae</taxon>
        <taxon>Coniella</taxon>
    </lineage>
</organism>
<keyword evidence="2" id="KW-0732">Signal</keyword>
<evidence type="ECO:0000313" key="3">
    <source>
        <dbReference type="EMBL" id="PSR81613.1"/>
    </source>
</evidence>
<evidence type="ECO:0000313" key="4">
    <source>
        <dbReference type="Proteomes" id="UP000241462"/>
    </source>
</evidence>
<dbReference type="AlphaFoldDB" id="A0A2T3A2D5"/>
<feature type="region of interest" description="Disordered" evidence="1">
    <location>
        <begin position="52"/>
        <end position="115"/>
    </location>
</feature>
<accession>A0A2T3A2D5</accession>
<gene>
    <name evidence="3" type="ORF">BD289DRAFT_34989</name>
</gene>
<name>A0A2T3A2D5_9PEZI</name>
<reference evidence="3 4" key="1">
    <citation type="journal article" date="2018" name="Mycol. Prog.">
        <title>Coniella lustricola, a new species from submerged detritus.</title>
        <authorList>
            <person name="Raudabaugh D.B."/>
            <person name="Iturriaga T."/>
            <person name="Carver A."/>
            <person name="Mondo S."/>
            <person name="Pangilinan J."/>
            <person name="Lipzen A."/>
            <person name="He G."/>
            <person name="Amirebrahimi M."/>
            <person name="Grigoriev I.V."/>
            <person name="Miller A.N."/>
        </authorList>
    </citation>
    <scope>NUCLEOTIDE SEQUENCE [LARGE SCALE GENOMIC DNA]</scope>
    <source>
        <strain evidence="3 4">B22-T-1</strain>
    </source>
</reference>
<dbReference type="Proteomes" id="UP000241462">
    <property type="component" value="Unassembled WGS sequence"/>
</dbReference>
<protein>
    <submittedName>
        <fullName evidence="3">Uncharacterized protein</fullName>
    </submittedName>
</protein>
<evidence type="ECO:0000256" key="1">
    <source>
        <dbReference type="SAM" id="MobiDB-lite"/>
    </source>
</evidence>
<feature type="compositionally biased region" description="Basic residues" evidence="1">
    <location>
        <begin position="52"/>
        <end position="66"/>
    </location>
</feature>
<proteinExistence type="predicted"/>